<organism evidence="2 3">
    <name type="scientific">Umbra pygmaea</name>
    <name type="common">Eastern mudminnow</name>
    <dbReference type="NCBI Taxonomy" id="75934"/>
    <lineage>
        <taxon>Eukaryota</taxon>
        <taxon>Metazoa</taxon>
        <taxon>Chordata</taxon>
        <taxon>Craniata</taxon>
        <taxon>Vertebrata</taxon>
        <taxon>Euteleostomi</taxon>
        <taxon>Actinopterygii</taxon>
        <taxon>Neopterygii</taxon>
        <taxon>Teleostei</taxon>
        <taxon>Protacanthopterygii</taxon>
        <taxon>Esociformes</taxon>
        <taxon>Umbridae</taxon>
        <taxon>Umbra</taxon>
    </lineage>
</organism>
<feature type="region of interest" description="Disordered" evidence="1">
    <location>
        <begin position="70"/>
        <end position="92"/>
    </location>
</feature>
<dbReference type="EMBL" id="JAGEUA010000002">
    <property type="protein sequence ID" value="KAL1005138.1"/>
    <property type="molecule type" value="Genomic_DNA"/>
</dbReference>
<evidence type="ECO:0000313" key="2">
    <source>
        <dbReference type="EMBL" id="KAL1005138.1"/>
    </source>
</evidence>
<evidence type="ECO:0000256" key="1">
    <source>
        <dbReference type="SAM" id="MobiDB-lite"/>
    </source>
</evidence>
<keyword evidence="3" id="KW-1185">Reference proteome</keyword>
<sequence length="147" mass="16563">MPPKGGKSLSKKRDIHAQEALEEIFRESDSEVLDFLDSGSEYSLDSTDEEMFLEGKDPLLDRAEIWTLMNSGSQHPRRHTPIPQHPIQDQRQPPLAHVGEGISSMLLRLYWETQQTVLQRNLQMSHPGGAGLPVQPEWAAGTTSCYQ</sequence>
<proteinExistence type="predicted"/>
<dbReference type="Proteomes" id="UP001557470">
    <property type="component" value="Unassembled WGS sequence"/>
</dbReference>
<evidence type="ECO:0000313" key="3">
    <source>
        <dbReference type="Proteomes" id="UP001557470"/>
    </source>
</evidence>
<comment type="caution">
    <text evidence="2">The sequence shown here is derived from an EMBL/GenBank/DDBJ whole genome shotgun (WGS) entry which is preliminary data.</text>
</comment>
<protein>
    <submittedName>
        <fullName evidence="2">Uncharacterized protein</fullName>
    </submittedName>
</protein>
<accession>A0ABD0X818</accession>
<name>A0ABD0X818_UMBPY</name>
<gene>
    <name evidence="2" type="ORF">UPYG_G00055020</name>
</gene>
<dbReference type="AlphaFoldDB" id="A0ABD0X818"/>
<reference evidence="2 3" key="1">
    <citation type="submission" date="2024-06" db="EMBL/GenBank/DDBJ databases">
        <authorList>
            <person name="Pan Q."/>
            <person name="Wen M."/>
            <person name="Jouanno E."/>
            <person name="Zahm M."/>
            <person name="Klopp C."/>
            <person name="Cabau C."/>
            <person name="Louis A."/>
            <person name="Berthelot C."/>
            <person name="Parey E."/>
            <person name="Roest Crollius H."/>
            <person name="Montfort J."/>
            <person name="Robinson-Rechavi M."/>
            <person name="Bouchez O."/>
            <person name="Lampietro C."/>
            <person name="Lopez Roques C."/>
            <person name="Donnadieu C."/>
            <person name="Postlethwait J."/>
            <person name="Bobe J."/>
            <person name="Verreycken H."/>
            <person name="Guiguen Y."/>
        </authorList>
    </citation>
    <scope>NUCLEOTIDE SEQUENCE [LARGE SCALE GENOMIC DNA]</scope>
    <source>
        <strain evidence="2">Up_M1</strain>
        <tissue evidence="2">Testis</tissue>
    </source>
</reference>